<dbReference type="PANTHER" id="PTHR16305">
    <property type="entry name" value="TESTICULAR SOLUBLE ADENYLYL CYCLASE"/>
    <property type="match status" value="1"/>
</dbReference>
<dbReference type="GO" id="GO:0005524">
    <property type="term" value="F:ATP binding"/>
    <property type="evidence" value="ECO:0007669"/>
    <property type="project" value="UniProtKB-KW"/>
</dbReference>
<dbReference type="SMART" id="SM01043">
    <property type="entry name" value="BTAD"/>
    <property type="match status" value="1"/>
</dbReference>
<keyword evidence="1" id="KW-0547">Nucleotide-binding</keyword>
<dbReference type="Proteomes" id="UP000502248">
    <property type="component" value="Chromosome"/>
</dbReference>
<feature type="coiled-coil region" evidence="3">
    <location>
        <begin position="956"/>
        <end position="986"/>
    </location>
</feature>
<dbReference type="GO" id="GO:0004016">
    <property type="term" value="F:adenylate cyclase activity"/>
    <property type="evidence" value="ECO:0007669"/>
    <property type="project" value="TreeGrafter"/>
</dbReference>
<dbReference type="KEGG" id="cheb:HH215_12045"/>
<dbReference type="InterPro" id="IPR036388">
    <property type="entry name" value="WH-like_DNA-bd_sf"/>
</dbReference>
<dbReference type="SUPFAM" id="SSF52540">
    <property type="entry name" value="P-loop containing nucleoside triphosphate hydrolases"/>
    <property type="match status" value="1"/>
</dbReference>
<dbReference type="Pfam" id="PF13176">
    <property type="entry name" value="TPR_7"/>
    <property type="match status" value="1"/>
</dbReference>
<dbReference type="InterPro" id="IPR041664">
    <property type="entry name" value="AAA_16"/>
</dbReference>
<evidence type="ECO:0000256" key="2">
    <source>
        <dbReference type="ARBA" id="ARBA00022840"/>
    </source>
</evidence>
<keyword evidence="2" id="KW-0067">ATP-binding</keyword>
<protein>
    <submittedName>
        <fullName evidence="5">AAA family ATPase</fullName>
    </submittedName>
</protein>
<dbReference type="SMART" id="SM00028">
    <property type="entry name" value="TPR"/>
    <property type="match status" value="6"/>
</dbReference>
<dbReference type="EMBL" id="CP051680">
    <property type="protein sequence ID" value="QJD83841.1"/>
    <property type="molecule type" value="Genomic_DNA"/>
</dbReference>
<dbReference type="InterPro" id="IPR005158">
    <property type="entry name" value="BTAD"/>
</dbReference>
<dbReference type="PANTHER" id="PTHR16305:SF28">
    <property type="entry name" value="GUANYLATE CYCLASE DOMAIN-CONTAINING PROTEIN"/>
    <property type="match status" value="1"/>
</dbReference>
<sequence>MASCHTRLLGGLNITIDAEEMRGISGNKVKLLLAYLLLSIDMPQTRKQIAFDFWPESTEKQALSNLRKLLHDLRTNVPQIDRYLNVTPAYIHWNDKLPFHSDVREFVQLAKGTSLHELRTAEDLYKGELLPGYYEEWLGLKRELLARTYLNVLDKLIAILEHQRDYSSALFYANKMLIHNRLSEESYRTLMRLHALNKDKAGLMQTYRQLIDVLQAELGIEPAEETVRLWDKLNRNGIESPTASSSQTPLVGRVGEWGTLLSAWKEATVGDSALLILKGEAGIGKTRLALEFQAWLESRGIQTAFAGCYPSMKALSYTPITAWLRSLPLPKLDPAALSELSRLLPELSERYSDLPKPNPVLESWQLNQWYEAIERMLLAKQPLMLILDDMQWSDEETLQLLSYILRGDSDAKLLVIATMRTDEHPGDSVNHLISNVRIERKLTEIDLAPLSEEETKRLMVEAVGGSLANRHASGLHADTGGNPLFIMETLREWQLDGGDNGYRLSPLVESIIENRLRKLAPEYSRLVSAIAAFGRPVSAAFMALVTNTEEEAALERIERLEHMKILQDAGGGNYDFSHEMVRETEYKLNNESRRRRIHGQIARSLTVFHRERLEAFAAEVAFHYELAGMDSDAVVYYEMASDAAEKMYANETRINYYKKLCVLLPPTRILPILMKLGDALIIVGRWGEAERTYRQWLERSGNSAALQERSFCDLALGNCLRLQGKYEEAMQYLERARRCFELMDDPSGLDSIYVTLGMLHYYMGNYDNVLYYQKRRAELPQADQSKREDSRFFGIIGHLYYDQCEYDQAIHWIKKQIKLAADSEDKYAIEQAMGTLAMVHMDIDEMDRAFDLIADKMTISKSIGDRMGYAIAQCMLGKYYGYLGHYELASRCIAYALEEAVAVSDLRAVAIALSYEGRNLMAQGRLEQSELLFDRSVRLFNQLRTPYFACETLYFLSLLRQNQHRYESAVETAEEALRMAERIKRKEMQVNLRVHLSLLNVEMERLSAEQAMDELRGLLERYPDRQNQATVRFAMWKVVPDSTEYRASALLLNEELSRKSGKREYNDRCRELNGTGHAAAARPMPQLAAESARDRRITPNLLTAIDRCLNGEYVH</sequence>
<organism evidence="5 6">
    <name type="scientific">Cohnella herbarum</name>
    <dbReference type="NCBI Taxonomy" id="2728023"/>
    <lineage>
        <taxon>Bacteria</taxon>
        <taxon>Bacillati</taxon>
        <taxon>Bacillota</taxon>
        <taxon>Bacilli</taxon>
        <taxon>Bacillales</taxon>
        <taxon>Paenibacillaceae</taxon>
        <taxon>Cohnella</taxon>
    </lineage>
</organism>
<evidence type="ECO:0000313" key="6">
    <source>
        <dbReference type="Proteomes" id="UP000502248"/>
    </source>
</evidence>
<dbReference type="Pfam" id="PF13191">
    <property type="entry name" value="AAA_16"/>
    <property type="match status" value="1"/>
</dbReference>
<dbReference type="Pfam" id="PF03704">
    <property type="entry name" value="BTAD"/>
    <property type="match status" value="1"/>
</dbReference>
<dbReference type="InterPro" id="IPR019734">
    <property type="entry name" value="TPR_rpt"/>
</dbReference>
<dbReference type="InterPro" id="IPR027417">
    <property type="entry name" value="P-loop_NTPase"/>
</dbReference>
<dbReference type="InterPro" id="IPR011990">
    <property type="entry name" value="TPR-like_helical_dom_sf"/>
</dbReference>
<keyword evidence="3" id="KW-0175">Coiled coil</keyword>
<dbReference type="RefSeq" id="WP_169280128.1">
    <property type="nucleotide sequence ID" value="NZ_CP051680.1"/>
</dbReference>
<dbReference type="Gene3D" id="1.10.10.10">
    <property type="entry name" value="Winged helix-like DNA-binding domain superfamily/Winged helix DNA-binding domain"/>
    <property type="match status" value="1"/>
</dbReference>
<evidence type="ECO:0000259" key="4">
    <source>
        <dbReference type="SMART" id="SM01043"/>
    </source>
</evidence>
<keyword evidence="6" id="KW-1185">Reference proteome</keyword>
<evidence type="ECO:0000256" key="3">
    <source>
        <dbReference type="SAM" id="Coils"/>
    </source>
</evidence>
<dbReference type="Gene3D" id="1.25.40.10">
    <property type="entry name" value="Tetratricopeptide repeat domain"/>
    <property type="match status" value="3"/>
</dbReference>
<feature type="domain" description="Bacterial transcriptional activator" evidence="4">
    <location>
        <begin position="101"/>
        <end position="234"/>
    </location>
</feature>
<dbReference type="GO" id="GO:0005737">
    <property type="term" value="C:cytoplasm"/>
    <property type="evidence" value="ECO:0007669"/>
    <property type="project" value="TreeGrafter"/>
</dbReference>
<proteinExistence type="predicted"/>
<accession>A0A7Z2ZL46</accession>
<gene>
    <name evidence="5" type="ORF">HH215_12045</name>
</gene>
<reference evidence="5 6" key="1">
    <citation type="submission" date="2020-04" db="EMBL/GenBank/DDBJ databases">
        <title>Genome sequencing of novel species.</title>
        <authorList>
            <person name="Heo J."/>
            <person name="Kim S.-J."/>
            <person name="Kim J.-S."/>
            <person name="Hong S.-B."/>
            <person name="Kwon S.-W."/>
        </authorList>
    </citation>
    <scope>NUCLEOTIDE SEQUENCE [LARGE SCALE GENOMIC DNA]</scope>
    <source>
        <strain evidence="5 6">MFER-1</strain>
    </source>
</reference>
<evidence type="ECO:0000256" key="1">
    <source>
        <dbReference type="ARBA" id="ARBA00022741"/>
    </source>
</evidence>
<dbReference type="SUPFAM" id="SSF48452">
    <property type="entry name" value="TPR-like"/>
    <property type="match status" value="3"/>
</dbReference>
<name>A0A7Z2ZL46_9BACL</name>
<evidence type="ECO:0000313" key="5">
    <source>
        <dbReference type="EMBL" id="QJD83841.1"/>
    </source>
</evidence>
<dbReference type="AlphaFoldDB" id="A0A7Z2ZL46"/>